<accession>A0A1J5QKG2</accession>
<dbReference type="AlphaFoldDB" id="A0A1J5QKG2"/>
<sequence>MRTTGSAHDLPRSVLLAVWLDARPSDGIPLDRALNAIQLDDEPHTVAGWAEAEISLRDALSAWSRHPVACAALLPAPGDVAGVPAAVSAAAVEAGECVLVETDGRFLAAVPVVEQFGNVYESGHLVRWDVSDIPSWRTSVLGQVGSLADAERRLRTGLLQATEALAALDVARWRPDAAEAIAGLRRTTPAGWGPPPSLDARRANVISTATRLLAIVRLATEDDGGAVNLWQADQRSTALREVDRIARHALAAASTSPLGA</sequence>
<name>A0A1J5QKG2_9ZZZZ</name>
<gene>
    <name evidence="1" type="ORF">GALL_341910</name>
</gene>
<organism evidence="1">
    <name type="scientific">mine drainage metagenome</name>
    <dbReference type="NCBI Taxonomy" id="410659"/>
    <lineage>
        <taxon>unclassified sequences</taxon>
        <taxon>metagenomes</taxon>
        <taxon>ecological metagenomes</taxon>
    </lineage>
</organism>
<comment type="caution">
    <text evidence="1">The sequence shown here is derived from an EMBL/GenBank/DDBJ whole genome shotgun (WGS) entry which is preliminary data.</text>
</comment>
<proteinExistence type="predicted"/>
<evidence type="ECO:0000313" key="1">
    <source>
        <dbReference type="EMBL" id="OIQ83990.1"/>
    </source>
</evidence>
<reference evidence="1" key="1">
    <citation type="submission" date="2016-10" db="EMBL/GenBank/DDBJ databases">
        <title>Sequence of Gallionella enrichment culture.</title>
        <authorList>
            <person name="Poehlein A."/>
            <person name="Muehling M."/>
            <person name="Daniel R."/>
        </authorList>
    </citation>
    <scope>NUCLEOTIDE SEQUENCE</scope>
</reference>
<protein>
    <submittedName>
        <fullName evidence="1">Uncharacterized protein</fullName>
    </submittedName>
</protein>
<dbReference type="EMBL" id="MLJW01000654">
    <property type="protein sequence ID" value="OIQ83990.1"/>
    <property type="molecule type" value="Genomic_DNA"/>
</dbReference>